<dbReference type="Gene3D" id="3.40.630.30">
    <property type="match status" value="1"/>
</dbReference>
<dbReference type="Pfam" id="PF13420">
    <property type="entry name" value="Acetyltransf_4"/>
    <property type="match status" value="1"/>
</dbReference>
<proteinExistence type="predicted"/>
<dbReference type="OrthoDB" id="5459937at2"/>
<dbReference type="NCBIfam" id="NF040504">
    <property type="entry name" value="resist_ArsN1b"/>
    <property type="match status" value="1"/>
</dbReference>
<dbReference type="CDD" id="cd04301">
    <property type="entry name" value="NAT_SF"/>
    <property type="match status" value="1"/>
</dbReference>
<evidence type="ECO:0000259" key="1">
    <source>
        <dbReference type="PROSITE" id="PS51186"/>
    </source>
</evidence>
<organism evidence="2 3">
    <name type="scientific">Acuticoccus sediminis</name>
    <dbReference type="NCBI Taxonomy" id="2184697"/>
    <lineage>
        <taxon>Bacteria</taxon>
        <taxon>Pseudomonadati</taxon>
        <taxon>Pseudomonadota</taxon>
        <taxon>Alphaproteobacteria</taxon>
        <taxon>Hyphomicrobiales</taxon>
        <taxon>Amorphaceae</taxon>
        <taxon>Acuticoccus</taxon>
    </lineage>
</organism>
<protein>
    <submittedName>
        <fullName evidence="2">GNAT family N-acetyltransferase</fullName>
    </submittedName>
</protein>
<keyword evidence="3" id="KW-1185">Reference proteome</keyword>
<dbReference type="InterPro" id="IPR016181">
    <property type="entry name" value="Acyl_CoA_acyltransferase"/>
</dbReference>
<dbReference type="InterPro" id="IPR000182">
    <property type="entry name" value="GNAT_dom"/>
</dbReference>
<feature type="domain" description="N-acetyltransferase" evidence="1">
    <location>
        <begin position="6"/>
        <end position="167"/>
    </location>
</feature>
<dbReference type="AlphaFoldDB" id="A0A8B2NWY7"/>
<name>A0A8B2NWY7_9HYPH</name>
<keyword evidence="2" id="KW-0808">Transferase</keyword>
<evidence type="ECO:0000313" key="3">
    <source>
        <dbReference type="Proteomes" id="UP000249590"/>
    </source>
</evidence>
<comment type="caution">
    <text evidence="2">The sequence shown here is derived from an EMBL/GenBank/DDBJ whole genome shotgun (WGS) entry which is preliminary data.</text>
</comment>
<accession>A0A8B2NWY7</accession>
<dbReference type="PROSITE" id="PS51186">
    <property type="entry name" value="GNAT"/>
    <property type="match status" value="1"/>
</dbReference>
<dbReference type="PANTHER" id="PTHR43072:SF8">
    <property type="entry name" value="ACYLTRANSFERASE FABY-RELATED"/>
    <property type="match status" value="1"/>
</dbReference>
<dbReference type="EMBL" id="QHHQ01000001">
    <property type="protein sequence ID" value="RAI03883.1"/>
    <property type="molecule type" value="Genomic_DNA"/>
</dbReference>
<sequence length="192" mass="20481">MGGSGTTIRFASPADAAAIAAIYAPVVAGTAISFEEEIPGEEEMGRRIGAILGPWPYLVAERGGRVVGYAYGSTYRPRAAYRWSAEVTCYVAADARRGGVGGALYSRLVPLLEAQGYRMAFAGITLPNDGSVALHERFGFTHIGTDPSAGHKLGRWWDVGRWARPLKDLGPNPPMPTPIDRLDPALVARILG</sequence>
<evidence type="ECO:0000313" key="2">
    <source>
        <dbReference type="EMBL" id="RAI03883.1"/>
    </source>
</evidence>
<dbReference type="PANTHER" id="PTHR43072">
    <property type="entry name" value="N-ACETYLTRANSFERASE"/>
    <property type="match status" value="1"/>
</dbReference>
<dbReference type="GO" id="GO:0016747">
    <property type="term" value="F:acyltransferase activity, transferring groups other than amino-acyl groups"/>
    <property type="evidence" value="ECO:0007669"/>
    <property type="project" value="InterPro"/>
</dbReference>
<reference evidence="2 3" key="1">
    <citation type="submission" date="2018-05" db="EMBL/GenBank/DDBJ databases">
        <title>Acuticoccus sediminis sp. nov., isolated from deep-sea sediment of Indian Ocean.</title>
        <authorList>
            <person name="Liu X."/>
            <person name="Lai Q."/>
            <person name="Du Y."/>
            <person name="Sun F."/>
            <person name="Zhang X."/>
            <person name="Wang S."/>
            <person name="Shao Z."/>
        </authorList>
    </citation>
    <scope>NUCLEOTIDE SEQUENCE [LARGE SCALE GENOMIC DNA]</scope>
    <source>
        <strain evidence="2 3">PTG4-2</strain>
    </source>
</reference>
<gene>
    <name evidence="2" type="ORF">DLJ53_05275</name>
</gene>
<dbReference type="RefSeq" id="WP_111342932.1">
    <property type="nucleotide sequence ID" value="NZ_JAIWKD010000001.1"/>
</dbReference>
<dbReference type="SUPFAM" id="SSF55729">
    <property type="entry name" value="Acyl-CoA N-acyltransferases (Nat)"/>
    <property type="match status" value="1"/>
</dbReference>
<dbReference type="Proteomes" id="UP000249590">
    <property type="component" value="Unassembled WGS sequence"/>
</dbReference>